<dbReference type="Pfam" id="PF13476">
    <property type="entry name" value="AAA_23"/>
    <property type="match status" value="1"/>
</dbReference>
<protein>
    <submittedName>
        <fullName evidence="2">AAA family ATPase</fullName>
    </submittedName>
</protein>
<reference evidence="2" key="2">
    <citation type="submission" date="2023-04" db="EMBL/GenBank/DDBJ databases">
        <authorList>
            <person name="Orihara K."/>
        </authorList>
    </citation>
    <scope>NUCLEOTIDE SEQUENCE</scope>
    <source>
        <strain evidence="2">YIT 13057</strain>
    </source>
</reference>
<dbReference type="PANTHER" id="PTHR40396:SF1">
    <property type="entry name" value="ATPASE AAA-TYPE CORE DOMAIN-CONTAINING PROTEIN"/>
    <property type="match status" value="1"/>
</dbReference>
<dbReference type="SUPFAM" id="SSF52540">
    <property type="entry name" value="P-loop containing nucleoside triphosphate hydrolases"/>
    <property type="match status" value="1"/>
</dbReference>
<dbReference type="GO" id="GO:0016887">
    <property type="term" value="F:ATP hydrolysis activity"/>
    <property type="evidence" value="ECO:0007669"/>
    <property type="project" value="InterPro"/>
</dbReference>
<dbReference type="RefSeq" id="WP_281108782.1">
    <property type="nucleotide sequence ID" value="NZ_JAOPMD010000026.1"/>
</dbReference>
<reference evidence="2" key="1">
    <citation type="journal article" date="2023" name="Gut Microbes">
        <title>Characterization of Bifidobacterium kashiwanohense that utilizes both milk- and plant-derived oligosaccharides.</title>
        <authorList>
            <person name="Orihara K."/>
            <person name="Yahagi K."/>
            <person name="Saito Y."/>
            <person name="Watanabe Y."/>
            <person name="Sasai T."/>
            <person name="Hara T."/>
            <person name="Tsukuda N."/>
            <person name="Oki K."/>
            <person name="Fujimoto J."/>
            <person name="Matsuki T."/>
        </authorList>
    </citation>
    <scope>NUCLEOTIDE SEQUENCE</scope>
    <source>
        <strain evidence="2">YIT 13057</strain>
    </source>
</reference>
<dbReference type="Gene3D" id="3.40.50.300">
    <property type="entry name" value="P-loop containing nucleotide triphosphate hydrolases"/>
    <property type="match status" value="1"/>
</dbReference>
<dbReference type="InterPro" id="IPR027417">
    <property type="entry name" value="P-loop_NTPase"/>
</dbReference>
<accession>A0AAJ1PBG8</accession>
<proteinExistence type="predicted"/>
<organism evidence="2 3">
    <name type="scientific">Bifidobacterium catenulatum subsp. kashiwanohense</name>
    <dbReference type="NCBI Taxonomy" id="630129"/>
    <lineage>
        <taxon>Bacteria</taxon>
        <taxon>Bacillati</taxon>
        <taxon>Actinomycetota</taxon>
        <taxon>Actinomycetes</taxon>
        <taxon>Bifidobacteriales</taxon>
        <taxon>Bifidobacteriaceae</taxon>
        <taxon>Bifidobacterium</taxon>
    </lineage>
</organism>
<sequence>MIRLTSLVRLTSLELRNFKNIRKGNIVLSSWSTKRSLPGSDIIGIYGQNGSGKTSVIQALAVLKNIFYGGDISQSAADCVSKKFGDEKAEDARICVKGVKFDEDSQSAVYEFSYTVAIAEAGSRIAETDKGPVITAEEITIKKFSGKESRRTLMAYNGGDDSWDYEIRPKTAWKNIFATNEKIRTELVVEQRLALKNHSSLIFSNDFFRLLSKVCQQDDASGGDATRGKTDNIGQLCELIASIKIFAISDFAIVDTTRYAISIMNHLKMSTHEGEYGVFADASFDVNLLEANDLKPRQLDALNSTLKKMNPVLTALVPGLSLSLHRFGQSLGDDGKPVERVQITCVRDGFALPLRCESEGIKKLVSILMLLIDVYAKPSACVAVDELDSGIFEFLLGELLQVLKEHGRGQLIFTAHNLRPLEILDKGSLYFTTTNPDNRYIKFRGSREKNNLRNQYLRAINLGGQPETVYEPTNSFDIDGAFYDAGFPEEG</sequence>
<feature type="domain" description="Rad50/SbcC-type AAA" evidence="1">
    <location>
        <begin position="12"/>
        <end position="161"/>
    </location>
</feature>
<evidence type="ECO:0000259" key="1">
    <source>
        <dbReference type="Pfam" id="PF13476"/>
    </source>
</evidence>
<dbReference type="GO" id="GO:0005524">
    <property type="term" value="F:ATP binding"/>
    <property type="evidence" value="ECO:0007669"/>
    <property type="project" value="InterPro"/>
</dbReference>
<dbReference type="Proteomes" id="UP001157379">
    <property type="component" value="Unassembled WGS sequence"/>
</dbReference>
<comment type="caution">
    <text evidence="2">The sequence shown here is derived from an EMBL/GenBank/DDBJ whole genome shotgun (WGS) entry which is preliminary data.</text>
</comment>
<name>A0AAJ1PBG8_9BIFI</name>
<dbReference type="AlphaFoldDB" id="A0AAJ1PBG8"/>
<gene>
    <name evidence="2" type="ORF">OB936_09130</name>
</gene>
<evidence type="ECO:0000313" key="3">
    <source>
        <dbReference type="Proteomes" id="UP001157379"/>
    </source>
</evidence>
<dbReference type="InterPro" id="IPR038729">
    <property type="entry name" value="Rad50/SbcC_AAA"/>
</dbReference>
<dbReference type="PANTHER" id="PTHR40396">
    <property type="entry name" value="ATPASE-LIKE PROTEIN"/>
    <property type="match status" value="1"/>
</dbReference>
<dbReference type="EMBL" id="JAOPMD010000026">
    <property type="protein sequence ID" value="MDH7900353.1"/>
    <property type="molecule type" value="Genomic_DNA"/>
</dbReference>
<evidence type="ECO:0000313" key="2">
    <source>
        <dbReference type="EMBL" id="MDH7900353.1"/>
    </source>
</evidence>